<dbReference type="EMBL" id="CAADRA010007298">
    <property type="protein sequence ID" value="VFU00101.1"/>
    <property type="molecule type" value="Genomic_DNA"/>
</dbReference>
<protein>
    <submittedName>
        <fullName evidence="2">Aste57867_23455 protein</fullName>
    </submittedName>
</protein>
<keyword evidence="3" id="KW-1185">Reference proteome</keyword>
<evidence type="ECO:0000313" key="3">
    <source>
        <dbReference type="Proteomes" id="UP000332933"/>
    </source>
</evidence>
<dbReference type="Proteomes" id="UP000332933">
    <property type="component" value="Unassembled WGS sequence"/>
</dbReference>
<dbReference type="EMBL" id="VJMH01007272">
    <property type="protein sequence ID" value="KAF0684573.1"/>
    <property type="molecule type" value="Genomic_DNA"/>
</dbReference>
<reference evidence="1" key="2">
    <citation type="submission" date="2019-06" db="EMBL/GenBank/DDBJ databases">
        <title>Genomics analysis of Aphanomyces spp. identifies a new class of oomycete effector associated with host adaptation.</title>
        <authorList>
            <person name="Gaulin E."/>
        </authorList>
    </citation>
    <scope>NUCLEOTIDE SEQUENCE</scope>
    <source>
        <strain evidence="1">CBS 578.67</strain>
    </source>
</reference>
<evidence type="ECO:0000313" key="1">
    <source>
        <dbReference type="EMBL" id="KAF0684573.1"/>
    </source>
</evidence>
<name>A0A485LPL5_9STRA</name>
<evidence type="ECO:0000313" key="2">
    <source>
        <dbReference type="EMBL" id="VFU00101.1"/>
    </source>
</evidence>
<reference evidence="2 3" key="1">
    <citation type="submission" date="2019-03" db="EMBL/GenBank/DDBJ databases">
        <authorList>
            <person name="Gaulin E."/>
            <person name="Dumas B."/>
        </authorList>
    </citation>
    <scope>NUCLEOTIDE SEQUENCE [LARGE SCALE GENOMIC DNA]</scope>
    <source>
        <strain evidence="2">CBS 568.67</strain>
    </source>
</reference>
<accession>A0A485LPL5</accession>
<sequence>MAFQFLLESRTMPNFEVRYNNLCLRLSDIVQILRWANVPANKNAQKKALQSKWSQLLLHGGPPPLPSRDSLCDFPSRITPQWKDWREAHLVWQQEFDNVESELVFDVTTSPMLATNEYNIYERRASRTREQDSFGTVVKLCKATGLLNDVLAAFPNTANLAAAFQCTKRASVVLWVRLTSLKLATNDLRPLRMWYRESDPVMALVQSLCLECHGQGYAPTFHNLFHNMVPFPIPLHNTLRTIPHALTLHRSAYPTQELLHGNAHDFCV</sequence>
<gene>
    <name evidence="2" type="primary">Aste57867_23455</name>
    <name evidence="1" type="ORF">As57867_023384</name>
    <name evidence="2" type="ORF">ASTE57867_23455</name>
</gene>
<dbReference type="AlphaFoldDB" id="A0A485LPL5"/>
<proteinExistence type="predicted"/>
<organism evidence="2 3">
    <name type="scientific">Aphanomyces stellatus</name>
    <dbReference type="NCBI Taxonomy" id="120398"/>
    <lineage>
        <taxon>Eukaryota</taxon>
        <taxon>Sar</taxon>
        <taxon>Stramenopiles</taxon>
        <taxon>Oomycota</taxon>
        <taxon>Saprolegniomycetes</taxon>
        <taxon>Saprolegniales</taxon>
        <taxon>Verrucalvaceae</taxon>
        <taxon>Aphanomyces</taxon>
    </lineage>
</organism>